<feature type="region of interest" description="Disordered" evidence="1">
    <location>
        <begin position="1"/>
        <end position="21"/>
    </location>
</feature>
<keyword evidence="3" id="KW-1185">Reference proteome</keyword>
<feature type="region of interest" description="Disordered" evidence="1">
    <location>
        <begin position="149"/>
        <end position="169"/>
    </location>
</feature>
<accession>A0AAE0C2N5</accession>
<name>A0AAE0C2N5_9CHLO</name>
<evidence type="ECO:0000256" key="1">
    <source>
        <dbReference type="SAM" id="MobiDB-lite"/>
    </source>
</evidence>
<comment type="caution">
    <text evidence="2">The sequence shown here is derived from an EMBL/GenBank/DDBJ whole genome shotgun (WGS) entry which is preliminary data.</text>
</comment>
<dbReference type="AlphaFoldDB" id="A0AAE0C2N5"/>
<evidence type="ECO:0000313" key="2">
    <source>
        <dbReference type="EMBL" id="KAK3246664.1"/>
    </source>
</evidence>
<sequence>MKTRFATKPLATGGNWSQGTSKKAAFHRDTGVTVPYCQNAVCAKGLARHWHGDCPNGGRNGLLAYSFTSEEADNSVLAARFQQAIDHDNAEEFDALCVPVRPTRTPVMPPPVTRTFADFINNAGFTVEAPDPEPYVHMNMLSAAVQHESGDGYATGDTGDEDVAPQQPPARIGCGVPVAGFGRSFLTSSLVCALFIIRNANDTTACRLSDRVGTA</sequence>
<proteinExistence type="predicted"/>
<organism evidence="2 3">
    <name type="scientific">Cymbomonas tetramitiformis</name>
    <dbReference type="NCBI Taxonomy" id="36881"/>
    <lineage>
        <taxon>Eukaryota</taxon>
        <taxon>Viridiplantae</taxon>
        <taxon>Chlorophyta</taxon>
        <taxon>Pyramimonadophyceae</taxon>
        <taxon>Pyramimonadales</taxon>
        <taxon>Pyramimonadaceae</taxon>
        <taxon>Cymbomonas</taxon>
    </lineage>
</organism>
<gene>
    <name evidence="2" type="ORF">CYMTET_43802</name>
</gene>
<protein>
    <submittedName>
        <fullName evidence="2">Uncharacterized protein</fullName>
    </submittedName>
</protein>
<dbReference type="EMBL" id="LGRX02029577">
    <property type="protein sequence ID" value="KAK3246664.1"/>
    <property type="molecule type" value="Genomic_DNA"/>
</dbReference>
<dbReference type="Proteomes" id="UP001190700">
    <property type="component" value="Unassembled WGS sequence"/>
</dbReference>
<reference evidence="2 3" key="1">
    <citation type="journal article" date="2015" name="Genome Biol. Evol.">
        <title>Comparative Genomics of a Bacterivorous Green Alga Reveals Evolutionary Causalities and Consequences of Phago-Mixotrophic Mode of Nutrition.</title>
        <authorList>
            <person name="Burns J.A."/>
            <person name="Paasch A."/>
            <person name="Narechania A."/>
            <person name="Kim E."/>
        </authorList>
    </citation>
    <scope>NUCLEOTIDE SEQUENCE [LARGE SCALE GENOMIC DNA]</scope>
    <source>
        <strain evidence="2 3">PLY_AMNH</strain>
    </source>
</reference>
<evidence type="ECO:0000313" key="3">
    <source>
        <dbReference type="Proteomes" id="UP001190700"/>
    </source>
</evidence>